<name>A0A382EZX2_9ZZZZ</name>
<evidence type="ECO:0000313" key="1">
    <source>
        <dbReference type="EMBL" id="SVB55377.1"/>
    </source>
</evidence>
<dbReference type="EMBL" id="UINC01046850">
    <property type="protein sequence ID" value="SVB55377.1"/>
    <property type="molecule type" value="Genomic_DNA"/>
</dbReference>
<reference evidence="1" key="1">
    <citation type="submission" date="2018-05" db="EMBL/GenBank/DDBJ databases">
        <authorList>
            <person name="Lanie J.A."/>
            <person name="Ng W.-L."/>
            <person name="Kazmierczak K.M."/>
            <person name="Andrzejewski T.M."/>
            <person name="Davidsen T.M."/>
            <person name="Wayne K.J."/>
            <person name="Tettelin H."/>
            <person name="Glass J.I."/>
            <person name="Rusch D."/>
            <person name="Podicherti R."/>
            <person name="Tsui H.-C.T."/>
            <person name="Winkler M.E."/>
        </authorList>
    </citation>
    <scope>NUCLEOTIDE SEQUENCE</scope>
</reference>
<dbReference type="AlphaFoldDB" id="A0A382EZX2"/>
<accession>A0A382EZX2</accession>
<protein>
    <submittedName>
        <fullName evidence="1">Uncharacterized protein</fullName>
    </submittedName>
</protein>
<sequence length="67" mass="8081">MNQKVKTKLHFDQLLLLLEKMILQTSVPEKKDFYHLLEEISIKYNLTREELLMRGFRKAYRQVVDGV</sequence>
<organism evidence="1">
    <name type="scientific">marine metagenome</name>
    <dbReference type="NCBI Taxonomy" id="408172"/>
    <lineage>
        <taxon>unclassified sequences</taxon>
        <taxon>metagenomes</taxon>
        <taxon>ecological metagenomes</taxon>
    </lineage>
</organism>
<proteinExistence type="predicted"/>
<gene>
    <name evidence="1" type="ORF">METZ01_LOCUS208231</name>
</gene>